<reference evidence="5 6" key="1">
    <citation type="journal article" date="2016" name="Nat. Commun.">
        <title>Thousands of microbial genomes shed light on interconnected biogeochemical processes in an aquifer system.</title>
        <authorList>
            <person name="Anantharaman K."/>
            <person name="Brown C.T."/>
            <person name="Hug L.A."/>
            <person name="Sharon I."/>
            <person name="Castelle C.J."/>
            <person name="Probst A.J."/>
            <person name="Thomas B.C."/>
            <person name="Singh A."/>
            <person name="Wilkins M.J."/>
            <person name="Karaoz U."/>
            <person name="Brodie E.L."/>
            <person name="Williams K.H."/>
            <person name="Hubbard S.S."/>
            <person name="Banfield J.F."/>
        </authorList>
    </citation>
    <scope>NUCLEOTIDE SEQUENCE [LARGE SCALE GENOMIC DNA]</scope>
</reference>
<dbReference type="GO" id="GO:0008408">
    <property type="term" value="F:3'-5' exonuclease activity"/>
    <property type="evidence" value="ECO:0007669"/>
    <property type="project" value="TreeGrafter"/>
</dbReference>
<dbReference type="EMBL" id="MHRJ01000014">
    <property type="protein sequence ID" value="OHA23161.1"/>
    <property type="molecule type" value="Genomic_DNA"/>
</dbReference>
<keyword evidence="2" id="KW-0378">Hydrolase</keyword>
<keyword evidence="1" id="KW-0540">Nuclease</keyword>
<evidence type="ECO:0000313" key="5">
    <source>
        <dbReference type="EMBL" id="OHA23161.1"/>
    </source>
</evidence>
<dbReference type="Pfam" id="PF00929">
    <property type="entry name" value="RNase_T"/>
    <property type="match status" value="1"/>
</dbReference>
<dbReference type="InterPro" id="IPR012337">
    <property type="entry name" value="RNaseH-like_sf"/>
</dbReference>
<evidence type="ECO:0000313" key="6">
    <source>
        <dbReference type="Proteomes" id="UP000176493"/>
    </source>
</evidence>
<dbReference type="Gene3D" id="3.30.420.10">
    <property type="entry name" value="Ribonuclease H-like superfamily/Ribonuclease H"/>
    <property type="match status" value="1"/>
</dbReference>
<organism evidence="5 6">
    <name type="scientific">Candidatus Taylorbacteria bacterium RIFCSPHIGHO2_02_49_25</name>
    <dbReference type="NCBI Taxonomy" id="1802305"/>
    <lineage>
        <taxon>Bacteria</taxon>
        <taxon>Candidatus Tayloriibacteriota</taxon>
    </lineage>
</organism>
<dbReference type="InterPro" id="IPR013520">
    <property type="entry name" value="Ribonucl_H"/>
</dbReference>
<dbReference type="AlphaFoldDB" id="A0A1G2MJG9"/>
<evidence type="ECO:0000256" key="2">
    <source>
        <dbReference type="ARBA" id="ARBA00022801"/>
    </source>
</evidence>
<dbReference type="CDD" id="cd06127">
    <property type="entry name" value="DEDDh"/>
    <property type="match status" value="1"/>
</dbReference>
<proteinExistence type="predicted"/>
<name>A0A1G2MJG9_9BACT</name>
<protein>
    <recommendedName>
        <fullName evidence="4">Exonuclease domain-containing protein</fullName>
    </recommendedName>
</protein>
<dbReference type="GO" id="GO:0003676">
    <property type="term" value="F:nucleic acid binding"/>
    <property type="evidence" value="ECO:0007669"/>
    <property type="project" value="InterPro"/>
</dbReference>
<sequence length="197" mass="22518">MIIADVETTGVDSRLCSLVSIGAVEFDSPNNQFYVECRAFEGAHIEREALVIAGFTATEINDASKKTDREAVEAFLTWMKTCREWTLTGQNPSFDRDFLQETAHRYHINWPFAHRTVDLHTIAYERFCRMGKKIPRKNNHSALNLDCILEYVGLPTRGHAHNALEDAKLEGEALSRLIYGKNLLTCYEKFPIRNAHE</sequence>
<evidence type="ECO:0000256" key="1">
    <source>
        <dbReference type="ARBA" id="ARBA00022722"/>
    </source>
</evidence>
<dbReference type="GO" id="GO:0005829">
    <property type="term" value="C:cytosol"/>
    <property type="evidence" value="ECO:0007669"/>
    <property type="project" value="TreeGrafter"/>
</dbReference>
<dbReference type="SMART" id="SM00479">
    <property type="entry name" value="EXOIII"/>
    <property type="match status" value="1"/>
</dbReference>
<dbReference type="SUPFAM" id="SSF53098">
    <property type="entry name" value="Ribonuclease H-like"/>
    <property type="match status" value="1"/>
</dbReference>
<keyword evidence="3" id="KW-0269">Exonuclease</keyword>
<dbReference type="Proteomes" id="UP000176493">
    <property type="component" value="Unassembled WGS sequence"/>
</dbReference>
<comment type="caution">
    <text evidence="5">The sequence shown here is derived from an EMBL/GenBank/DDBJ whole genome shotgun (WGS) entry which is preliminary data.</text>
</comment>
<gene>
    <name evidence="5" type="ORF">A2W52_04615</name>
</gene>
<dbReference type="InterPro" id="IPR036397">
    <property type="entry name" value="RNaseH_sf"/>
</dbReference>
<dbReference type="PANTHER" id="PTHR30231">
    <property type="entry name" value="DNA POLYMERASE III SUBUNIT EPSILON"/>
    <property type="match status" value="1"/>
</dbReference>
<dbReference type="PANTHER" id="PTHR30231:SF4">
    <property type="entry name" value="PROTEIN NEN2"/>
    <property type="match status" value="1"/>
</dbReference>
<evidence type="ECO:0000259" key="4">
    <source>
        <dbReference type="SMART" id="SM00479"/>
    </source>
</evidence>
<feature type="domain" description="Exonuclease" evidence="4">
    <location>
        <begin position="1"/>
        <end position="183"/>
    </location>
</feature>
<accession>A0A1G2MJG9</accession>
<evidence type="ECO:0000256" key="3">
    <source>
        <dbReference type="ARBA" id="ARBA00022839"/>
    </source>
</evidence>